<dbReference type="SMART" id="SM00228">
    <property type="entry name" value="PDZ"/>
    <property type="match status" value="1"/>
</dbReference>
<dbReference type="Pfam" id="PF13180">
    <property type="entry name" value="PDZ_2"/>
    <property type="match status" value="1"/>
</dbReference>
<dbReference type="AlphaFoldDB" id="A0A1F5YRY0"/>
<organism evidence="5 6">
    <name type="scientific">Candidatus Gottesmanbacteria bacterium RBG_16_37_8</name>
    <dbReference type="NCBI Taxonomy" id="1798371"/>
    <lineage>
        <taxon>Bacteria</taxon>
        <taxon>Candidatus Gottesmaniibacteriota</taxon>
    </lineage>
</organism>
<evidence type="ECO:0000256" key="2">
    <source>
        <dbReference type="ARBA" id="ARBA00022670"/>
    </source>
</evidence>
<gene>
    <name evidence="5" type="ORF">A2W14_04340</name>
</gene>
<dbReference type="PROSITE" id="PS50106">
    <property type="entry name" value="PDZ"/>
    <property type="match status" value="1"/>
</dbReference>
<dbReference type="InterPro" id="IPR009003">
    <property type="entry name" value="Peptidase_S1_PA"/>
</dbReference>
<dbReference type="InterPro" id="IPR001940">
    <property type="entry name" value="Peptidase_S1C"/>
</dbReference>
<evidence type="ECO:0000313" key="6">
    <source>
        <dbReference type="Proteomes" id="UP000176665"/>
    </source>
</evidence>
<dbReference type="GO" id="GO:0004252">
    <property type="term" value="F:serine-type endopeptidase activity"/>
    <property type="evidence" value="ECO:0007669"/>
    <property type="project" value="InterPro"/>
</dbReference>
<feature type="domain" description="PDZ" evidence="4">
    <location>
        <begin position="283"/>
        <end position="377"/>
    </location>
</feature>
<dbReference type="PANTHER" id="PTHR43343">
    <property type="entry name" value="PEPTIDASE S12"/>
    <property type="match status" value="1"/>
</dbReference>
<evidence type="ECO:0000259" key="4">
    <source>
        <dbReference type="PROSITE" id="PS50106"/>
    </source>
</evidence>
<dbReference type="InterPro" id="IPR051201">
    <property type="entry name" value="Chloro_Bact_Ser_Proteases"/>
</dbReference>
<sequence length="392" mass="42124">MKRILVLVGLFVVLILIGSSTNQLNFNFSNLKGLFTPKNNSVVKSGEKLKIVSEESVITKVVEDTSSSVVTISVIRTRKIGRIFEIDPFDPFGVFGQTPRQGQEQPTVQDIGTGFIVSKDGLIVTNKHVVSDSGVKYRVITKDDKEYQIEKIYRDPSNDLAIIKINPQGNGQGLKPVELGDSSKLKVGQMAIAIGTALGEFRNTVTVGVISGLGRGITAGSPFEGYVERLDDVIQTDAAINPGNSGGPLLNSSGQVIGVNIAVSSDAQNISFALPIDIVKELLNEFNKSGGKFERPFLGVRYRMISKDLSIMNEIPEGAYVQEVVADSPADQAGIAAEDVITKIDGQKVTEDNSGLAKIIAGKKIGDKVNVEIWRDGKNDTLEVIMGETSGE</sequence>
<reference evidence="5 6" key="1">
    <citation type="journal article" date="2016" name="Nat. Commun.">
        <title>Thousands of microbial genomes shed light on interconnected biogeochemical processes in an aquifer system.</title>
        <authorList>
            <person name="Anantharaman K."/>
            <person name="Brown C.T."/>
            <person name="Hug L.A."/>
            <person name="Sharon I."/>
            <person name="Castelle C.J."/>
            <person name="Probst A.J."/>
            <person name="Thomas B.C."/>
            <person name="Singh A."/>
            <person name="Wilkins M.J."/>
            <person name="Karaoz U."/>
            <person name="Brodie E.L."/>
            <person name="Williams K.H."/>
            <person name="Hubbard S.S."/>
            <person name="Banfield J.F."/>
        </authorList>
    </citation>
    <scope>NUCLEOTIDE SEQUENCE [LARGE SCALE GENOMIC DNA]</scope>
</reference>
<protein>
    <recommendedName>
        <fullName evidence="4">PDZ domain-containing protein</fullName>
    </recommendedName>
</protein>
<dbReference type="SUPFAM" id="SSF50156">
    <property type="entry name" value="PDZ domain-like"/>
    <property type="match status" value="1"/>
</dbReference>
<name>A0A1F5YRY0_9BACT</name>
<dbReference type="GO" id="GO:0006508">
    <property type="term" value="P:proteolysis"/>
    <property type="evidence" value="ECO:0007669"/>
    <property type="project" value="UniProtKB-KW"/>
</dbReference>
<evidence type="ECO:0000256" key="3">
    <source>
        <dbReference type="ARBA" id="ARBA00022801"/>
    </source>
</evidence>
<dbReference type="PRINTS" id="PR00834">
    <property type="entry name" value="PROTEASES2C"/>
</dbReference>
<dbReference type="InterPro" id="IPR043504">
    <property type="entry name" value="Peptidase_S1_PA_chymotrypsin"/>
</dbReference>
<dbReference type="InterPro" id="IPR001478">
    <property type="entry name" value="PDZ"/>
</dbReference>
<accession>A0A1F5YRY0</accession>
<dbReference type="PANTHER" id="PTHR43343:SF3">
    <property type="entry name" value="PROTEASE DO-LIKE 8, CHLOROPLASTIC"/>
    <property type="match status" value="1"/>
</dbReference>
<dbReference type="Pfam" id="PF13365">
    <property type="entry name" value="Trypsin_2"/>
    <property type="match status" value="1"/>
</dbReference>
<keyword evidence="3" id="KW-0378">Hydrolase</keyword>
<dbReference type="Gene3D" id="2.30.42.10">
    <property type="match status" value="1"/>
</dbReference>
<comment type="similarity">
    <text evidence="1">Belongs to the peptidase S1C family.</text>
</comment>
<dbReference type="Proteomes" id="UP000176665">
    <property type="component" value="Unassembled WGS sequence"/>
</dbReference>
<evidence type="ECO:0000256" key="1">
    <source>
        <dbReference type="ARBA" id="ARBA00010541"/>
    </source>
</evidence>
<dbReference type="Gene3D" id="2.40.10.10">
    <property type="entry name" value="Trypsin-like serine proteases"/>
    <property type="match status" value="2"/>
</dbReference>
<dbReference type="SUPFAM" id="SSF50494">
    <property type="entry name" value="Trypsin-like serine proteases"/>
    <property type="match status" value="1"/>
</dbReference>
<dbReference type="EMBL" id="MFJA01000044">
    <property type="protein sequence ID" value="OGG02981.1"/>
    <property type="molecule type" value="Genomic_DNA"/>
</dbReference>
<proteinExistence type="inferred from homology"/>
<dbReference type="InterPro" id="IPR036034">
    <property type="entry name" value="PDZ_sf"/>
</dbReference>
<comment type="caution">
    <text evidence="5">The sequence shown here is derived from an EMBL/GenBank/DDBJ whole genome shotgun (WGS) entry which is preliminary data.</text>
</comment>
<evidence type="ECO:0000313" key="5">
    <source>
        <dbReference type="EMBL" id="OGG02981.1"/>
    </source>
</evidence>
<dbReference type="STRING" id="1798371.A2W14_04340"/>
<keyword evidence="2" id="KW-0645">Protease</keyword>